<sequence length="94" mass="10875">YLDYKEFFTNHTTVSDMNKAEYENQILAILEKNTANMSNDELRFYMNEMVIFSLNEAMKDGNNRVKPVDEKAAPAMDELHTVDLRKAINAPTIQ</sequence>
<dbReference type="EMBL" id="AZMM01003832">
    <property type="protein sequence ID" value="ETJ42203.1"/>
    <property type="molecule type" value="Genomic_DNA"/>
</dbReference>
<gene>
    <name evidence="1" type="ORF">Q604_UNBC03832G0001</name>
</gene>
<accession>W1YI48</accession>
<name>W1YI48_9ZZZZ</name>
<reference evidence="1" key="1">
    <citation type="submission" date="2013-12" db="EMBL/GenBank/DDBJ databases">
        <title>A Varibaculum cambriense genome reconstructed from a premature infant gut community with otherwise low bacterial novelty that shifts toward anaerobic metabolism during the third week of life.</title>
        <authorList>
            <person name="Brown C.T."/>
            <person name="Sharon I."/>
            <person name="Thomas B.C."/>
            <person name="Castelle C.J."/>
            <person name="Morowitz M.J."/>
            <person name="Banfield J.F."/>
        </authorList>
    </citation>
    <scope>NUCLEOTIDE SEQUENCE</scope>
</reference>
<evidence type="ECO:0000313" key="1">
    <source>
        <dbReference type="EMBL" id="ETJ42203.1"/>
    </source>
</evidence>
<dbReference type="AlphaFoldDB" id="W1YI48"/>
<proteinExistence type="predicted"/>
<organism evidence="1">
    <name type="scientific">human gut metagenome</name>
    <dbReference type="NCBI Taxonomy" id="408170"/>
    <lineage>
        <taxon>unclassified sequences</taxon>
        <taxon>metagenomes</taxon>
        <taxon>organismal metagenomes</taxon>
    </lineage>
</organism>
<protein>
    <submittedName>
        <fullName evidence="1">Uncharacterized protein</fullName>
    </submittedName>
</protein>
<comment type="caution">
    <text evidence="1">The sequence shown here is derived from an EMBL/GenBank/DDBJ whole genome shotgun (WGS) entry which is preliminary data.</text>
</comment>
<feature type="non-terminal residue" evidence="1">
    <location>
        <position position="1"/>
    </location>
</feature>